<evidence type="ECO:0000313" key="2">
    <source>
        <dbReference type="Proteomes" id="UP000481109"/>
    </source>
</evidence>
<dbReference type="Proteomes" id="UP000481109">
    <property type="component" value="Unassembled WGS sequence"/>
</dbReference>
<dbReference type="AlphaFoldDB" id="A0A6G4XM98"/>
<protein>
    <submittedName>
        <fullName evidence="1">Uncharacterized protein</fullName>
    </submittedName>
</protein>
<dbReference type="RefSeq" id="WP_165333200.1">
    <property type="nucleotide sequence ID" value="NZ_JAAKZW010000075.1"/>
</dbReference>
<proteinExistence type="predicted"/>
<name>A0A6G4XM98_9ACTN</name>
<gene>
    <name evidence="1" type="ORF">G6045_19045</name>
</gene>
<evidence type="ECO:0000313" key="1">
    <source>
        <dbReference type="EMBL" id="NGO77741.1"/>
    </source>
</evidence>
<reference evidence="1 2" key="1">
    <citation type="submission" date="2020-02" db="EMBL/GenBank/DDBJ databases">
        <title>Whole-genome analyses of novel actinobacteria.</title>
        <authorList>
            <person name="Sahin N."/>
            <person name="Tokatli A."/>
        </authorList>
    </citation>
    <scope>NUCLEOTIDE SEQUENCE [LARGE SCALE GENOMIC DNA]</scope>
    <source>
        <strain evidence="1 2">YC504</strain>
    </source>
</reference>
<sequence>MRPVLMRVVPNWLSDFFVELAGHWQISRAIDRAFAAGDREALAVFKTGTLAVVFTRRGLAARGDEFVEYARRVCEADGSCYRYHRTFADRGERD</sequence>
<keyword evidence="2" id="KW-1185">Reference proteome</keyword>
<organism evidence="1 2">
    <name type="scientific">Streptomyces mesophilus</name>
    <dbReference type="NCBI Taxonomy" id="1775132"/>
    <lineage>
        <taxon>Bacteria</taxon>
        <taxon>Bacillati</taxon>
        <taxon>Actinomycetota</taxon>
        <taxon>Actinomycetes</taxon>
        <taxon>Kitasatosporales</taxon>
        <taxon>Streptomycetaceae</taxon>
        <taxon>Streptomyces</taxon>
    </lineage>
</organism>
<accession>A0A6G4XM98</accession>
<comment type="caution">
    <text evidence="1">The sequence shown here is derived from an EMBL/GenBank/DDBJ whole genome shotgun (WGS) entry which is preliminary data.</text>
</comment>
<dbReference type="EMBL" id="JAAKZW010000075">
    <property type="protein sequence ID" value="NGO77741.1"/>
    <property type="molecule type" value="Genomic_DNA"/>
</dbReference>